<evidence type="ECO:0008006" key="4">
    <source>
        <dbReference type="Google" id="ProtNLM"/>
    </source>
</evidence>
<evidence type="ECO:0000313" key="3">
    <source>
        <dbReference type="Proteomes" id="UP000836402"/>
    </source>
</evidence>
<evidence type="ECO:0000256" key="1">
    <source>
        <dbReference type="SAM" id="MobiDB-lite"/>
    </source>
</evidence>
<feature type="compositionally biased region" description="Polar residues" evidence="1">
    <location>
        <begin position="48"/>
        <end position="63"/>
    </location>
</feature>
<protein>
    <recommendedName>
        <fullName evidence="4">Retrotransposon gag domain-containing protein</fullName>
    </recommendedName>
</protein>
<dbReference type="EMBL" id="CAJHJG010002077">
    <property type="protein sequence ID" value="CAD6917240.1"/>
    <property type="molecule type" value="Genomic_DNA"/>
</dbReference>
<dbReference type="Proteomes" id="UP000836402">
    <property type="component" value="Unassembled WGS sequence"/>
</dbReference>
<gene>
    <name evidence="2" type="ORF">JKIAZH3_G1775</name>
</gene>
<reference evidence="2" key="1">
    <citation type="submission" date="2020-10" db="EMBL/GenBank/DDBJ databases">
        <authorList>
            <person name="Sedaghatjoo S."/>
        </authorList>
    </citation>
    <scope>NUCLEOTIDE SEQUENCE</scope>
    <source>
        <strain evidence="2">AZH3</strain>
    </source>
</reference>
<feature type="non-terminal residue" evidence="2">
    <location>
        <position position="1"/>
    </location>
</feature>
<sequence length="392" mass="43018">PSGSPFRVTPNPLPYTPRAPWSDGPGYKQNFAVIDDLDTVGRRREDPTSFTSPRVENSASSGSVPAGVPKGYTIKTSDIGTFDGTSEDLELFIARVEAISASESDAKWRQAVLRAMPLLLRGHAASWHQTLEPATRASLITLPAWFRVLRESFSPDPNYMRQLARARSWQPDQEDVVGYVLDKTALLKAAFIGIPDSEIVYDVLASIPVEIRKQLSAPQHRSLIDVRNELRMQEQFWREERGRPLIKSVAIDSDVSAKPPRYASFAGPPLTAPATSAPAAASPSAAKRAAPASAAEPRRPPGKSISEDFDGSRLSYGIEPKSKKVMMRYPIPGTDKIMWYQRSCDKCGGDHFNFAHDHCARHTVPSLNTVAADDAYGYLVTTEGEDESTGFC</sequence>
<comment type="caution">
    <text evidence="2">The sequence shown here is derived from an EMBL/GenBank/DDBJ whole genome shotgun (WGS) entry which is preliminary data.</text>
</comment>
<accession>A0ABN7IS17</accession>
<name>A0ABN7IS17_9BASI</name>
<organism evidence="2 3">
    <name type="scientific">Tilletia caries</name>
    <name type="common">wheat bunt fungus</name>
    <dbReference type="NCBI Taxonomy" id="13290"/>
    <lineage>
        <taxon>Eukaryota</taxon>
        <taxon>Fungi</taxon>
        <taxon>Dikarya</taxon>
        <taxon>Basidiomycota</taxon>
        <taxon>Ustilaginomycotina</taxon>
        <taxon>Exobasidiomycetes</taxon>
        <taxon>Tilletiales</taxon>
        <taxon>Tilletiaceae</taxon>
        <taxon>Tilletia</taxon>
    </lineage>
</organism>
<feature type="region of interest" description="Disordered" evidence="1">
    <location>
        <begin position="1"/>
        <end position="70"/>
    </location>
</feature>
<evidence type="ECO:0000313" key="2">
    <source>
        <dbReference type="EMBL" id="CAD6917240.1"/>
    </source>
</evidence>
<feature type="compositionally biased region" description="Low complexity" evidence="1">
    <location>
        <begin position="273"/>
        <end position="295"/>
    </location>
</feature>
<feature type="region of interest" description="Disordered" evidence="1">
    <location>
        <begin position="273"/>
        <end position="311"/>
    </location>
</feature>
<keyword evidence="3" id="KW-1185">Reference proteome</keyword>
<proteinExistence type="predicted"/>